<organism evidence="8 9">
    <name type="scientific">Erythroxylum novogranatense</name>
    <dbReference type="NCBI Taxonomy" id="1862640"/>
    <lineage>
        <taxon>Eukaryota</taxon>
        <taxon>Viridiplantae</taxon>
        <taxon>Streptophyta</taxon>
        <taxon>Embryophyta</taxon>
        <taxon>Tracheophyta</taxon>
        <taxon>Spermatophyta</taxon>
        <taxon>Magnoliopsida</taxon>
        <taxon>eudicotyledons</taxon>
        <taxon>Gunneridae</taxon>
        <taxon>Pentapetalae</taxon>
        <taxon>rosids</taxon>
        <taxon>fabids</taxon>
        <taxon>Malpighiales</taxon>
        <taxon>Erythroxylaceae</taxon>
        <taxon>Erythroxylum</taxon>
    </lineage>
</organism>
<dbReference type="PROSITE" id="PS50011">
    <property type="entry name" value="PROTEIN_KINASE_DOM"/>
    <property type="match status" value="1"/>
</dbReference>
<feature type="binding site" evidence="5">
    <location>
        <position position="370"/>
    </location>
    <ligand>
        <name>ATP</name>
        <dbReference type="ChEBI" id="CHEBI:30616"/>
    </ligand>
</feature>
<dbReference type="Gene3D" id="1.10.510.10">
    <property type="entry name" value="Transferase(Phosphotransferase) domain 1"/>
    <property type="match status" value="1"/>
</dbReference>
<feature type="compositionally biased region" description="Low complexity" evidence="6">
    <location>
        <begin position="237"/>
        <end position="247"/>
    </location>
</feature>
<keyword evidence="2 5" id="KW-0547">Nucleotide-binding</keyword>
<evidence type="ECO:0000256" key="5">
    <source>
        <dbReference type="PROSITE-ProRule" id="PRU10141"/>
    </source>
</evidence>
<dbReference type="SMART" id="SM00220">
    <property type="entry name" value="S_TKc"/>
    <property type="match status" value="1"/>
</dbReference>
<name>A0AAV8TH56_9ROSI</name>
<feature type="region of interest" description="Disordered" evidence="6">
    <location>
        <begin position="194"/>
        <end position="248"/>
    </location>
</feature>
<evidence type="ECO:0000313" key="8">
    <source>
        <dbReference type="EMBL" id="KAJ8765359.1"/>
    </source>
</evidence>
<dbReference type="SUPFAM" id="SSF56112">
    <property type="entry name" value="Protein kinase-like (PK-like)"/>
    <property type="match status" value="1"/>
</dbReference>
<dbReference type="FunFam" id="1.10.510.10:FF:000284">
    <property type="entry name" value="Putative receptor-like serine/threonine-protein kinase"/>
    <property type="match status" value="1"/>
</dbReference>
<evidence type="ECO:0000256" key="4">
    <source>
        <dbReference type="ARBA" id="ARBA00022840"/>
    </source>
</evidence>
<dbReference type="GO" id="GO:0004672">
    <property type="term" value="F:protein kinase activity"/>
    <property type="evidence" value="ECO:0007669"/>
    <property type="project" value="InterPro"/>
</dbReference>
<dbReference type="PROSITE" id="PS00108">
    <property type="entry name" value="PROTEIN_KINASE_ST"/>
    <property type="match status" value="1"/>
</dbReference>
<reference evidence="8 9" key="1">
    <citation type="submission" date="2021-09" db="EMBL/GenBank/DDBJ databases">
        <title>Genomic insights and catalytic innovation underlie evolution of tropane alkaloids biosynthesis.</title>
        <authorList>
            <person name="Wang Y.-J."/>
            <person name="Tian T."/>
            <person name="Huang J.-P."/>
            <person name="Huang S.-X."/>
        </authorList>
    </citation>
    <scope>NUCLEOTIDE SEQUENCE [LARGE SCALE GENOMIC DNA]</scope>
    <source>
        <strain evidence="8">KIB-2018</strain>
        <tissue evidence="8">Leaf</tissue>
    </source>
</reference>
<evidence type="ECO:0000256" key="3">
    <source>
        <dbReference type="ARBA" id="ARBA00022777"/>
    </source>
</evidence>
<dbReference type="InterPro" id="IPR011009">
    <property type="entry name" value="Kinase-like_dom_sf"/>
</dbReference>
<dbReference type="GO" id="GO:0005524">
    <property type="term" value="F:ATP binding"/>
    <property type="evidence" value="ECO:0007669"/>
    <property type="project" value="UniProtKB-UniRule"/>
</dbReference>
<dbReference type="CDD" id="cd00293">
    <property type="entry name" value="USP-like"/>
    <property type="match status" value="1"/>
</dbReference>
<keyword evidence="4 5" id="KW-0067">ATP-binding</keyword>
<feature type="compositionally biased region" description="Low complexity" evidence="6">
    <location>
        <begin position="194"/>
        <end position="204"/>
    </location>
</feature>
<dbReference type="PANTHER" id="PTHR47987">
    <property type="entry name" value="OS08G0249100 PROTEIN"/>
    <property type="match status" value="1"/>
</dbReference>
<dbReference type="PANTHER" id="PTHR47987:SF5">
    <property type="entry name" value="PROTEIN KINASE DOMAIN-CONTAINING PROTEIN"/>
    <property type="match status" value="1"/>
</dbReference>
<keyword evidence="1" id="KW-0808">Transferase</keyword>
<dbReference type="InterPro" id="IPR000719">
    <property type="entry name" value="Prot_kinase_dom"/>
</dbReference>
<feature type="compositionally biased region" description="Polar residues" evidence="6">
    <location>
        <begin position="220"/>
        <end position="236"/>
    </location>
</feature>
<dbReference type="Pfam" id="PF00582">
    <property type="entry name" value="Usp"/>
    <property type="match status" value="1"/>
</dbReference>
<evidence type="ECO:0000256" key="1">
    <source>
        <dbReference type="ARBA" id="ARBA00022679"/>
    </source>
</evidence>
<accession>A0AAV8TH56</accession>
<protein>
    <recommendedName>
        <fullName evidence="7">Protein kinase domain-containing protein</fullName>
    </recommendedName>
</protein>
<dbReference type="SUPFAM" id="SSF52402">
    <property type="entry name" value="Adenine nucleotide alpha hydrolases-like"/>
    <property type="match status" value="1"/>
</dbReference>
<dbReference type="Gene3D" id="3.30.200.20">
    <property type="entry name" value="Phosphorylase Kinase, domain 1"/>
    <property type="match status" value="1"/>
</dbReference>
<evidence type="ECO:0000256" key="6">
    <source>
        <dbReference type="SAM" id="MobiDB-lite"/>
    </source>
</evidence>
<dbReference type="PROSITE" id="PS00107">
    <property type="entry name" value="PROTEIN_KINASE_ATP"/>
    <property type="match status" value="1"/>
</dbReference>
<dbReference type="InterPro" id="IPR006016">
    <property type="entry name" value="UspA"/>
</dbReference>
<sequence length="687" mass="75659">MQSVSERAIGTSGDGGEVVVAVGVKFDSQSKQLLTWALMKMANPGDRVIAIHVLDSISGGTASPMSLVTTFDSFLAVYEGFCNLKQVDLKLKVCRGSSVRKILVREAKASNANKFIVGTSKSLHTFRSSTSVAKYCARKLPKSLSVYAVSDGQIVYTREATIPGLGCSRKEIELLRDATCTVVADKLNQESQSCSLHSSSGTLSPDKSKNLLSKPYSDDGNISSLPLLPNQRNDAVSRSNASRLSSSKQPWSSLQQLVLGQHQLERHPVKEASLAKWELKQSKADKGNGGIVPINPKFVWSPITPYCGSNDLPEELKGVYEKYSSICRLFCYEELLVATSNFTPGNMVGKGGSSHVYKGCLPDGKELAVKILKPCADMMKEFVGEIEIITTLRHRNVMSLFGFCFEDNNLILVYDFLSRGSLEENLHANKEDLDTFGWQERYKVALGVAEALDYLHNSCDQLIVHRDVKSSNILLSDDFEPQLSDFGFASCISRASPLVTSTDVSGTFGYLAPEYFLHGKVSDKVDVFAYGVVLLELLSGKLPINSENPKCHESLAMWAKPILEGGQISELLDPHIRGLRDVNQIERMVLAATLSIRRLSRARPEIRLIVKLLQGNEEATKWARQQMSASEEVDAVDDELHLNNVRSHLNTALLDLEDDCNSLSSSEQSISTEDYLEGRYSRASSFE</sequence>
<dbReference type="Proteomes" id="UP001159364">
    <property type="component" value="Linkage Group LG05"/>
</dbReference>
<dbReference type="FunFam" id="3.30.200.20:FF:000268">
    <property type="entry name" value="probable receptor-like serine/threonine-protein kinase At5g57670"/>
    <property type="match status" value="1"/>
</dbReference>
<dbReference type="AlphaFoldDB" id="A0AAV8TH56"/>
<dbReference type="Gene3D" id="3.40.50.620">
    <property type="entry name" value="HUPs"/>
    <property type="match status" value="1"/>
</dbReference>
<gene>
    <name evidence="8" type="ORF">K2173_012056</name>
</gene>
<feature type="domain" description="Protein kinase" evidence="7">
    <location>
        <begin position="342"/>
        <end position="606"/>
    </location>
</feature>
<dbReference type="FunFam" id="3.40.50.620:FF:000177">
    <property type="entry name" value="probable receptor-like serine/threonine-protein kinase At5g57670"/>
    <property type="match status" value="1"/>
</dbReference>
<dbReference type="Pfam" id="PF00069">
    <property type="entry name" value="Pkinase"/>
    <property type="match status" value="1"/>
</dbReference>
<evidence type="ECO:0000313" key="9">
    <source>
        <dbReference type="Proteomes" id="UP001159364"/>
    </source>
</evidence>
<dbReference type="InterPro" id="IPR017441">
    <property type="entry name" value="Protein_kinase_ATP_BS"/>
</dbReference>
<dbReference type="InterPro" id="IPR046958">
    <property type="entry name" value="RBK1/2/STUNTED"/>
</dbReference>
<proteinExistence type="predicted"/>
<dbReference type="InterPro" id="IPR014729">
    <property type="entry name" value="Rossmann-like_a/b/a_fold"/>
</dbReference>
<dbReference type="InterPro" id="IPR008271">
    <property type="entry name" value="Ser/Thr_kinase_AS"/>
</dbReference>
<evidence type="ECO:0000259" key="7">
    <source>
        <dbReference type="PROSITE" id="PS50011"/>
    </source>
</evidence>
<keyword evidence="3" id="KW-0418">Kinase</keyword>
<comment type="caution">
    <text evidence="8">The sequence shown here is derived from an EMBL/GenBank/DDBJ whole genome shotgun (WGS) entry which is preliminary data.</text>
</comment>
<evidence type="ECO:0000256" key="2">
    <source>
        <dbReference type="ARBA" id="ARBA00022741"/>
    </source>
</evidence>
<keyword evidence="9" id="KW-1185">Reference proteome</keyword>
<dbReference type="EMBL" id="JAIWQS010000005">
    <property type="protein sequence ID" value="KAJ8765359.1"/>
    <property type="molecule type" value="Genomic_DNA"/>
</dbReference>